<dbReference type="Proteomes" id="UP000005317">
    <property type="component" value="Unassembled WGS sequence"/>
</dbReference>
<dbReference type="EMBL" id="JH651384">
    <property type="protein sequence ID" value="EIJ33813.1"/>
    <property type="molecule type" value="Genomic_DNA"/>
</dbReference>
<evidence type="ECO:0000313" key="2">
    <source>
        <dbReference type="Proteomes" id="UP000005317"/>
    </source>
</evidence>
<gene>
    <name evidence="1" type="ORF">Thini_1195</name>
</gene>
<accession>A0A656HBV1</accession>
<evidence type="ECO:0000313" key="1">
    <source>
        <dbReference type="EMBL" id="EIJ33813.1"/>
    </source>
</evidence>
<protein>
    <submittedName>
        <fullName evidence="1">Uncharacterized protein</fullName>
    </submittedName>
</protein>
<dbReference type="RefSeq" id="WP_002707761.1">
    <property type="nucleotide sequence ID" value="NZ_JH651384.1"/>
</dbReference>
<proteinExistence type="predicted"/>
<dbReference type="OrthoDB" id="597829at2"/>
<reference evidence="2" key="1">
    <citation type="journal article" date="2011" name="Stand. Genomic Sci.">
        <title>Genome sequence of the filamentous, gliding Thiothrix nivea neotype strain (JP2(T)).</title>
        <authorList>
            <person name="Lapidus A."/>
            <person name="Nolan M."/>
            <person name="Lucas S."/>
            <person name="Glavina Del Rio T."/>
            <person name="Tice H."/>
            <person name="Cheng J.F."/>
            <person name="Tapia R."/>
            <person name="Han C."/>
            <person name="Goodwin L."/>
            <person name="Pitluck S."/>
            <person name="Liolios K."/>
            <person name="Pagani I."/>
            <person name="Ivanova N."/>
            <person name="Huntemann M."/>
            <person name="Mavromatis K."/>
            <person name="Mikhailova N."/>
            <person name="Pati A."/>
            <person name="Chen A."/>
            <person name="Palaniappan K."/>
            <person name="Land M."/>
            <person name="Brambilla E.M."/>
            <person name="Rohde M."/>
            <person name="Abt B."/>
            <person name="Verbarg S."/>
            <person name="Goker M."/>
            <person name="Bristow J."/>
            <person name="Eisen J.A."/>
            <person name="Markowitz V."/>
            <person name="Hugenholtz P."/>
            <person name="Kyrpides N.C."/>
            <person name="Klenk H.P."/>
            <person name="Woyke T."/>
        </authorList>
    </citation>
    <scope>NUCLEOTIDE SEQUENCE [LARGE SCALE GENOMIC DNA]</scope>
    <source>
        <strain evidence="2">ATCC 35100 / DSM 5205 / JP2</strain>
    </source>
</reference>
<dbReference type="Pfam" id="PF21651">
    <property type="entry name" value="DUF6858"/>
    <property type="match status" value="1"/>
</dbReference>
<keyword evidence="2" id="KW-1185">Reference proteome</keyword>
<sequence length="131" mass="14713">MKQTMLMEKYPIYTIEIGKDEIVHNTMDGILGYFQAKIDAHPIASFIALFDHYTHTKALGDKGEMNPEILDARDVVFCFGQKLPTPQMLAIRPRSIGIAEMADKFVISFLETPMPHANEAMEAWAKGLVAN</sequence>
<dbReference type="InterPro" id="IPR049204">
    <property type="entry name" value="DUF6858"/>
</dbReference>
<organism evidence="1 2">
    <name type="scientific">Thiothrix nivea (strain ATCC 35100 / DSM 5205 / JP2)</name>
    <dbReference type="NCBI Taxonomy" id="870187"/>
    <lineage>
        <taxon>Bacteria</taxon>
        <taxon>Pseudomonadati</taxon>
        <taxon>Pseudomonadota</taxon>
        <taxon>Gammaproteobacteria</taxon>
        <taxon>Thiotrichales</taxon>
        <taxon>Thiotrichaceae</taxon>
        <taxon>Thiothrix</taxon>
    </lineage>
</organism>
<name>A0A656HBV1_THINJ</name>
<dbReference type="AlphaFoldDB" id="A0A656HBV1"/>